<feature type="region of interest" description="Disordered" evidence="1">
    <location>
        <begin position="37"/>
        <end position="62"/>
    </location>
</feature>
<accession>A0A0P0WF11</accession>
<keyword evidence="3" id="KW-1185">Reference proteome</keyword>
<protein>
    <submittedName>
        <fullName evidence="2">Os04g0621650 protein</fullName>
    </submittedName>
</protein>
<reference evidence="2 3" key="2">
    <citation type="journal article" date="2013" name="Plant Cell Physiol.">
        <title>Rice Annotation Project Database (RAP-DB): an integrative and interactive database for rice genomics.</title>
        <authorList>
            <person name="Sakai H."/>
            <person name="Lee S.S."/>
            <person name="Tanaka T."/>
            <person name="Numa H."/>
            <person name="Kim J."/>
            <person name="Kawahara Y."/>
            <person name="Wakimoto H."/>
            <person name="Yang C.C."/>
            <person name="Iwamoto M."/>
            <person name="Abe T."/>
            <person name="Yamada Y."/>
            <person name="Muto A."/>
            <person name="Inokuchi H."/>
            <person name="Ikemura T."/>
            <person name="Matsumoto T."/>
            <person name="Sasaki T."/>
            <person name="Itoh T."/>
        </authorList>
    </citation>
    <scope>NUCLEOTIDE SEQUENCE [LARGE SCALE GENOMIC DNA]</scope>
    <source>
        <strain evidence="3">cv. Nipponbare</strain>
    </source>
</reference>
<proteinExistence type="predicted"/>
<dbReference type="EMBL" id="AP014960">
    <property type="protein sequence ID" value="BAS91068.1"/>
    <property type="molecule type" value="Genomic_DNA"/>
</dbReference>
<dbReference type="Proteomes" id="UP000059680">
    <property type="component" value="Chromosome 4"/>
</dbReference>
<evidence type="ECO:0000256" key="1">
    <source>
        <dbReference type="SAM" id="MobiDB-lite"/>
    </source>
</evidence>
<dbReference type="InParanoid" id="A0A0P0WF11"/>
<feature type="compositionally biased region" description="Basic and acidic residues" evidence="1">
    <location>
        <begin position="39"/>
        <end position="53"/>
    </location>
</feature>
<organism evidence="2 3">
    <name type="scientific">Oryza sativa subsp. japonica</name>
    <name type="common">Rice</name>
    <dbReference type="NCBI Taxonomy" id="39947"/>
    <lineage>
        <taxon>Eukaryota</taxon>
        <taxon>Viridiplantae</taxon>
        <taxon>Streptophyta</taxon>
        <taxon>Embryophyta</taxon>
        <taxon>Tracheophyta</taxon>
        <taxon>Spermatophyta</taxon>
        <taxon>Magnoliopsida</taxon>
        <taxon>Liliopsida</taxon>
        <taxon>Poales</taxon>
        <taxon>Poaceae</taxon>
        <taxon>BOP clade</taxon>
        <taxon>Oryzoideae</taxon>
        <taxon>Oryzeae</taxon>
        <taxon>Oryzinae</taxon>
        <taxon>Oryza</taxon>
        <taxon>Oryza sativa</taxon>
    </lineage>
</organism>
<name>A0A0P0WF11_ORYSJ</name>
<dbReference type="AlphaFoldDB" id="A0A0P0WF11"/>
<dbReference type="Gramene" id="Os04t0621650-01">
    <property type="protein sequence ID" value="Os04t0621650-01"/>
    <property type="gene ID" value="Os04g0621650"/>
</dbReference>
<dbReference type="PaxDb" id="39947-A0A0P0WF11"/>
<sequence>MDAYVLHTCFTSSLDLMLEPVVVDLVDRVVGVVEQLPETTERSGQRPVPDRPPLHGSHHPIHPLDLRPELLRVIGEPNLANPVIQLVGVQVLQDGLRQPPDPALQQTGFHLLHQTRQPAEQRQFLDRRSPMA</sequence>
<reference evidence="3" key="1">
    <citation type="journal article" date="2005" name="Nature">
        <title>The map-based sequence of the rice genome.</title>
        <authorList>
            <consortium name="International rice genome sequencing project (IRGSP)"/>
            <person name="Matsumoto T."/>
            <person name="Wu J."/>
            <person name="Kanamori H."/>
            <person name="Katayose Y."/>
            <person name="Fujisawa M."/>
            <person name="Namiki N."/>
            <person name="Mizuno H."/>
            <person name="Yamamoto K."/>
            <person name="Antonio B.A."/>
            <person name="Baba T."/>
            <person name="Sakata K."/>
            <person name="Nagamura Y."/>
            <person name="Aoki H."/>
            <person name="Arikawa K."/>
            <person name="Arita K."/>
            <person name="Bito T."/>
            <person name="Chiden Y."/>
            <person name="Fujitsuka N."/>
            <person name="Fukunaka R."/>
            <person name="Hamada M."/>
            <person name="Harada C."/>
            <person name="Hayashi A."/>
            <person name="Hijishita S."/>
            <person name="Honda M."/>
            <person name="Hosokawa S."/>
            <person name="Ichikawa Y."/>
            <person name="Idonuma A."/>
            <person name="Iijima M."/>
            <person name="Ikeda M."/>
            <person name="Ikeno M."/>
            <person name="Ito K."/>
            <person name="Ito S."/>
            <person name="Ito T."/>
            <person name="Ito Y."/>
            <person name="Ito Y."/>
            <person name="Iwabuchi A."/>
            <person name="Kamiya K."/>
            <person name="Karasawa W."/>
            <person name="Kurita K."/>
            <person name="Katagiri S."/>
            <person name="Kikuta A."/>
            <person name="Kobayashi H."/>
            <person name="Kobayashi N."/>
            <person name="Machita K."/>
            <person name="Maehara T."/>
            <person name="Masukawa M."/>
            <person name="Mizubayashi T."/>
            <person name="Mukai Y."/>
            <person name="Nagasaki H."/>
            <person name="Nagata Y."/>
            <person name="Naito S."/>
            <person name="Nakashima M."/>
            <person name="Nakama Y."/>
            <person name="Nakamichi Y."/>
            <person name="Nakamura M."/>
            <person name="Meguro A."/>
            <person name="Negishi M."/>
            <person name="Ohta I."/>
            <person name="Ohta T."/>
            <person name="Okamoto M."/>
            <person name="Ono N."/>
            <person name="Saji S."/>
            <person name="Sakaguchi M."/>
            <person name="Sakai K."/>
            <person name="Shibata M."/>
            <person name="Shimokawa T."/>
            <person name="Song J."/>
            <person name="Takazaki Y."/>
            <person name="Terasawa K."/>
            <person name="Tsugane M."/>
            <person name="Tsuji K."/>
            <person name="Ueda S."/>
            <person name="Waki K."/>
            <person name="Yamagata H."/>
            <person name="Yamamoto M."/>
            <person name="Yamamoto S."/>
            <person name="Yamane H."/>
            <person name="Yoshiki S."/>
            <person name="Yoshihara R."/>
            <person name="Yukawa K."/>
            <person name="Zhong H."/>
            <person name="Yano M."/>
            <person name="Yuan Q."/>
            <person name="Ouyang S."/>
            <person name="Liu J."/>
            <person name="Jones K.M."/>
            <person name="Gansberger K."/>
            <person name="Moffat K."/>
            <person name="Hill J."/>
            <person name="Bera J."/>
            <person name="Fadrosh D."/>
            <person name="Jin S."/>
            <person name="Johri S."/>
            <person name="Kim M."/>
            <person name="Overton L."/>
            <person name="Reardon M."/>
            <person name="Tsitrin T."/>
            <person name="Vuong H."/>
            <person name="Weaver B."/>
            <person name="Ciecko A."/>
            <person name="Tallon L."/>
            <person name="Jackson J."/>
            <person name="Pai G."/>
            <person name="Aken S.V."/>
            <person name="Utterback T."/>
            <person name="Reidmuller S."/>
            <person name="Feldblyum T."/>
            <person name="Hsiao J."/>
            <person name="Zismann V."/>
            <person name="Iobst S."/>
            <person name="de Vazeille A.R."/>
            <person name="Buell C.R."/>
            <person name="Ying K."/>
            <person name="Li Y."/>
            <person name="Lu T."/>
            <person name="Huang Y."/>
            <person name="Zhao Q."/>
            <person name="Feng Q."/>
            <person name="Zhang L."/>
            <person name="Zhu J."/>
            <person name="Weng Q."/>
            <person name="Mu J."/>
            <person name="Lu Y."/>
            <person name="Fan D."/>
            <person name="Liu Y."/>
            <person name="Guan J."/>
            <person name="Zhang Y."/>
            <person name="Yu S."/>
            <person name="Liu X."/>
            <person name="Zhang Y."/>
            <person name="Hong G."/>
            <person name="Han B."/>
            <person name="Choisne N."/>
            <person name="Demange N."/>
            <person name="Orjeda G."/>
            <person name="Samain S."/>
            <person name="Cattolico L."/>
            <person name="Pelletier E."/>
            <person name="Couloux A."/>
            <person name="Segurens B."/>
            <person name="Wincker P."/>
            <person name="D'Hont A."/>
            <person name="Scarpelli C."/>
            <person name="Weissenbach J."/>
            <person name="Salanoubat M."/>
            <person name="Quetier F."/>
            <person name="Yu Y."/>
            <person name="Kim H.R."/>
            <person name="Rambo T."/>
            <person name="Currie J."/>
            <person name="Collura K."/>
            <person name="Luo M."/>
            <person name="Yang T."/>
            <person name="Ammiraju J.S.S."/>
            <person name="Engler F."/>
            <person name="Soderlund C."/>
            <person name="Wing R.A."/>
            <person name="Palmer L.E."/>
            <person name="de la Bastide M."/>
            <person name="Spiegel L."/>
            <person name="Nascimento L."/>
            <person name="Zutavern T."/>
            <person name="O'Shaughnessy A."/>
            <person name="Dike S."/>
            <person name="Dedhia N."/>
            <person name="Preston R."/>
            <person name="Balija V."/>
            <person name="McCombie W.R."/>
            <person name="Chow T."/>
            <person name="Chen H."/>
            <person name="Chung M."/>
            <person name="Chen C."/>
            <person name="Shaw J."/>
            <person name="Wu H."/>
            <person name="Hsiao K."/>
            <person name="Chao Y."/>
            <person name="Chu M."/>
            <person name="Cheng C."/>
            <person name="Hour A."/>
            <person name="Lee P."/>
            <person name="Lin S."/>
            <person name="Lin Y."/>
            <person name="Liou J."/>
            <person name="Liu S."/>
            <person name="Hsing Y."/>
            <person name="Raghuvanshi S."/>
            <person name="Mohanty A."/>
            <person name="Bharti A.K."/>
            <person name="Gaur A."/>
            <person name="Gupta V."/>
            <person name="Kumar D."/>
            <person name="Ravi V."/>
            <person name="Vij S."/>
            <person name="Kapur A."/>
            <person name="Khurana P."/>
            <person name="Khurana P."/>
            <person name="Khurana J.P."/>
            <person name="Tyagi A.K."/>
            <person name="Gaikwad K."/>
            <person name="Singh A."/>
            <person name="Dalal V."/>
            <person name="Srivastava S."/>
            <person name="Dixit A."/>
            <person name="Pal A.K."/>
            <person name="Ghazi I.A."/>
            <person name="Yadav M."/>
            <person name="Pandit A."/>
            <person name="Bhargava A."/>
            <person name="Sureshbabu K."/>
            <person name="Batra K."/>
            <person name="Sharma T.R."/>
            <person name="Mohapatra T."/>
            <person name="Singh N.K."/>
            <person name="Messing J."/>
            <person name="Nelson A.B."/>
            <person name="Fuks G."/>
            <person name="Kavchok S."/>
            <person name="Keizer G."/>
            <person name="Linton E."/>
            <person name="Llaca V."/>
            <person name="Song R."/>
            <person name="Tanyolac B."/>
            <person name="Young S."/>
            <person name="Ho-Il K."/>
            <person name="Hahn J.H."/>
            <person name="Sangsakoo G."/>
            <person name="Vanavichit A."/>
            <person name="de Mattos Luiz.A.T."/>
            <person name="Zimmer P.D."/>
            <person name="Malone G."/>
            <person name="Dellagostin O."/>
            <person name="de Oliveira A.C."/>
            <person name="Bevan M."/>
            <person name="Bancroft I."/>
            <person name="Minx P."/>
            <person name="Cordum H."/>
            <person name="Wilson R."/>
            <person name="Cheng Z."/>
            <person name="Jin W."/>
            <person name="Jiang J."/>
            <person name="Leong S.A."/>
            <person name="Iwama H."/>
            <person name="Gojobori T."/>
            <person name="Itoh T."/>
            <person name="Niimura Y."/>
            <person name="Fujii Y."/>
            <person name="Habara T."/>
            <person name="Sakai H."/>
            <person name="Sato Y."/>
            <person name="Wilson G."/>
            <person name="Kumar K."/>
            <person name="McCouch S."/>
            <person name="Juretic N."/>
            <person name="Hoen D."/>
            <person name="Wright S."/>
            <person name="Bruskiewich R."/>
            <person name="Bureau T."/>
            <person name="Miyao A."/>
            <person name="Hirochika H."/>
            <person name="Nishikawa T."/>
            <person name="Kadowaki K."/>
            <person name="Sugiura M."/>
            <person name="Burr B."/>
            <person name="Sasaki T."/>
        </authorList>
    </citation>
    <scope>NUCLEOTIDE SEQUENCE [LARGE SCALE GENOMIC DNA]</scope>
    <source>
        <strain evidence="3">cv. Nipponbare</strain>
    </source>
</reference>
<gene>
    <name evidence="2" type="ordered locus">Os04g0621650</name>
    <name evidence="2" type="ORF">OSNPB_040621650</name>
</gene>
<evidence type="ECO:0000313" key="3">
    <source>
        <dbReference type="Proteomes" id="UP000059680"/>
    </source>
</evidence>
<evidence type="ECO:0000313" key="2">
    <source>
        <dbReference type="EMBL" id="BAS91068.1"/>
    </source>
</evidence>
<reference evidence="2 3" key="3">
    <citation type="journal article" date="2013" name="Rice">
        <title>Improvement of the Oryza sativa Nipponbare reference genome using next generation sequence and optical map data.</title>
        <authorList>
            <person name="Kawahara Y."/>
            <person name="de la Bastide M."/>
            <person name="Hamilton J.P."/>
            <person name="Kanamori H."/>
            <person name="McCombie W.R."/>
            <person name="Ouyang S."/>
            <person name="Schwartz D.C."/>
            <person name="Tanaka T."/>
            <person name="Wu J."/>
            <person name="Zhou S."/>
            <person name="Childs K.L."/>
            <person name="Davidson R.M."/>
            <person name="Lin H."/>
            <person name="Quesada-Ocampo L."/>
            <person name="Vaillancourt B."/>
            <person name="Sakai H."/>
            <person name="Lee S.S."/>
            <person name="Kim J."/>
            <person name="Numa H."/>
            <person name="Itoh T."/>
            <person name="Buell C.R."/>
            <person name="Matsumoto T."/>
        </authorList>
    </citation>
    <scope>NUCLEOTIDE SEQUENCE [LARGE SCALE GENOMIC DNA]</scope>
    <source>
        <strain evidence="3">cv. Nipponbare</strain>
    </source>
</reference>